<sequence>MSEPKLVIIKCEEMKTTGQNCVQCPQHSKEALNRLNQAIQQLKKEVENAQSQPCELEKAKDVEAGPHVASSSVKGKLAWLEAALQRAKQDMARQLREYQELMIVKLGLDFEIATYRRLLEGQQQRFGLGLGAGSSAPGTDVTRGQGLTSISVPSRAPGVCSLGLDVSAPGGVCTLCSSAGCVGGFGCSGSRGSHEC</sequence>
<dbReference type="SUPFAM" id="SSF64593">
    <property type="entry name" value="Intermediate filament protein, coiled coil region"/>
    <property type="match status" value="1"/>
</dbReference>
<dbReference type="InterPro" id="IPR039008">
    <property type="entry name" value="IF_rod_dom"/>
</dbReference>
<evidence type="ECO:0000313" key="8">
    <source>
        <dbReference type="RefSeq" id="XP_026638457.1"/>
    </source>
</evidence>
<keyword evidence="3 5" id="KW-0175">Coiled coil</keyword>
<name>A0ABM1U8Z5_MICOH</name>
<keyword evidence="7" id="KW-1185">Reference proteome</keyword>
<dbReference type="Gene3D" id="1.20.5.170">
    <property type="match status" value="1"/>
</dbReference>
<feature type="coiled-coil region" evidence="5">
    <location>
        <begin position="77"/>
        <end position="104"/>
    </location>
</feature>
<dbReference type="InterPro" id="IPR018039">
    <property type="entry name" value="IF_conserved"/>
</dbReference>
<dbReference type="GeneID" id="101998779"/>
<evidence type="ECO:0000256" key="4">
    <source>
        <dbReference type="RuleBase" id="RU000685"/>
    </source>
</evidence>
<protein>
    <submittedName>
        <fullName evidence="8">Keratin, type II microfibrillar, component 7C-like</fullName>
    </submittedName>
</protein>
<gene>
    <name evidence="8" type="primary">LOC101998779</name>
</gene>
<feature type="domain" description="IF rod" evidence="6">
    <location>
        <begin position="1"/>
        <end position="126"/>
    </location>
</feature>
<dbReference type="PROSITE" id="PS00226">
    <property type="entry name" value="IF_ROD_1"/>
    <property type="match status" value="1"/>
</dbReference>
<dbReference type="RefSeq" id="XP_026638457.1">
    <property type="nucleotide sequence ID" value="XM_026782656.1"/>
</dbReference>
<keyword evidence="2 4" id="KW-0403">Intermediate filament</keyword>
<reference evidence="8" key="1">
    <citation type="submission" date="2025-08" db="UniProtKB">
        <authorList>
            <consortium name="RefSeq"/>
        </authorList>
    </citation>
    <scope>IDENTIFICATION</scope>
</reference>
<evidence type="ECO:0000256" key="3">
    <source>
        <dbReference type="ARBA" id="ARBA00023054"/>
    </source>
</evidence>
<dbReference type="PANTHER" id="PTHR45616">
    <property type="entry name" value="GATA-TYPE DOMAIN-CONTAINING PROTEIN"/>
    <property type="match status" value="1"/>
</dbReference>
<proteinExistence type="inferred from homology"/>
<organism evidence="7 8">
    <name type="scientific">Microtus ochrogaster</name>
    <name type="common">Prairie vole</name>
    <dbReference type="NCBI Taxonomy" id="79684"/>
    <lineage>
        <taxon>Eukaryota</taxon>
        <taxon>Metazoa</taxon>
        <taxon>Chordata</taxon>
        <taxon>Craniata</taxon>
        <taxon>Vertebrata</taxon>
        <taxon>Euteleostomi</taxon>
        <taxon>Mammalia</taxon>
        <taxon>Eutheria</taxon>
        <taxon>Euarchontoglires</taxon>
        <taxon>Glires</taxon>
        <taxon>Rodentia</taxon>
        <taxon>Myomorpha</taxon>
        <taxon>Muroidea</taxon>
        <taxon>Cricetidae</taxon>
        <taxon>Arvicolinae</taxon>
        <taxon>Microtus</taxon>
    </lineage>
</organism>
<keyword evidence="1" id="KW-0416">Keratin</keyword>
<dbReference type="Pfam" id="PF00038">
    <property type="entry name" value="Filament"/>
    <property type="match status" value="1"/>
</dbReference>
<dbReference type="Proteomes" id="UP000694915">
    <property type="component" value="Chromosome 15"/>
</dbReference>
<evidence type="ECO:0000256" key="5">
    <source>
        <dbReference type="SAM" id="Coils"/>
    </source>
</evidence>
<evidence type="ECO:0000313" key="7">
    <source>
        <dbReference type="Proteomes" id="UP000694915"/>
    </source>
</evidence>
<dbReference type="PANTHER" id="PTHR45616:SF17">
    <property type="entry name" value="KERATIN, TYPE II CUTICULAR HB4"/>
    <property type="match status" value="1"/>
</dbReference>
<dbReference type="PROSITE" id="PS51842">
    <property type="entry name" value="IF_ROD_2"/>
    <property type="match status" value="1"/>
</dbReference>
<accession>A0ABM1U8Z5</accession>
<evidence type="ECO:0000259" key="6">
    <source>
        <dbReference type="PROSITE" id="PS51842"/>
    </source>
</evidence>
<evidence type="ECO:0000256" key="1">
    <source>
        <dbReference type="ARBA" id="ARBA00022744"/>
    </source>
</evidence>
<evidence type="ECO:0000256" key="2">
    <source>
        <dbReference type="ARBA" id="ARBA00022754"/>
    </source>
</evidence>
<comment type="similarity">
    <text evidence="4">Belongs to the intermediate filament family.</text>
</comment>